<name>A0ABQ8B3U8_BRANA</name>
<evidence type="ECO:0000313" key="9">
    <source>
        <dbReference type="EMBL" id="KAH0899471.1"/>
    </source>
</evidence>
<gene>
    <name evidence="9" type="ORF">HID58_049039</name>
</gene>
<comment type="pathway">
    <text evidence="2">Glycolipid biosynthesis; glycosylphosphatidylinositol-anchor biosynthesis.</text>
</comment>
<feature type="non-terminal residue" evidence="9">
    <location>
        <position position="1"/>
    </location>
</feature>
<keyword evidence="10" id="KW-1185">Reference proteome</keyword>
<evidence type="ECO:0000256" key="7">
    <source>
        <dbReference type="ARBA" id="ARBA00023136"/>
    </source>
</evidence>
<evidence type="ECO:0000256" key="1">
    <source>
        <dbReference type="ARBA" id="ARBA00004477"/>
    </source>
</evidence>
<keyword evidence="4 8" id="KW-0812">Transmembrane</keyword>
<dbReference type="EMBL" id="JAGKQM010000012">
    <property type="protein sequence ID" value="KAH0899471.1"/>
    <property type="molecule type" value="Genomic_DNA"/>
</dbReference>
<dbReference type="Pfam" id="PF06699">
    <property type="entry name" value="PIG-F"/>
    <property type="match status" value="1"/>
</dbReference>
<keyword evidence="3" id="KW-0337">GPI-anchor biosynthesis</keyword>
<dbReference type="Proteomes" id="UP000824890">
    <property type="component" value="Unassembled WGS sequence"/>
</dbReference>
<feature type="transmembrane region" description="Helical" evidence="8">
    <location>
        <begin position="47"/>
        <end position="65"/>
    </location>
</feature>
<accession>A0ABQ8B3U8</accession>
<evidence type="ECO:0000256" key="2">
    <source>
        <dbReference type="ARBA" id="ARBA00004687"/>
    </source>
</evidence>
<keyword evidence="7 8" id="KW-0472">Membrane</keyword>
<evidence type="ECO:0000256" key="6">
    <source>
        <dbReference type="ARBA" id="ARBA00022989"/>
    </source>
</evidence>
<evidence type="ECO:0000313" key="10">
    <source>
        <dbReference type="Proteomes" id="UP000824890"/>
    </source>
</evidence>
<reference evidence="9 10" key="1">
    <citation type="submission" date="2021-05" db="EMBL/GenBank/DDBJ databases">
        <title>Genome Assembly of Synthetic Allotetraploid Brassica napus Reveals Homoeologous Exchanges between Subgenomes.</title>
        <authorList>
            <person name="Davis J.T."/>
        </authorList>
    </citation>
    <scope>NUCLEOTIDE SEQUENCE [LARGE SCALE GENOMIC DNA]</scope>
    <source>
        <strain evidence="10">cv. Da-Ae</strain>
        <tissue evidence="9">Seedling</tissue>
    </source>
</reference>
<proteinExistence type="predicted"/>
<comment type="caution">
    <text evidence="9">The sequence shown here is derived from an EMBL/GenBank/DDBJ whole genome shotgun (WGS) entry which is preliminary data.</text>
</comment>
<evidence type="ECO:0000256" key="4">
    <source>
        <dbReference type="ARBA" id="ARBA00022692"/>
    </source>
</evidence>
<keyword evidence="5" id="KW-0256">Endoplasmic reticulum</keyword>
<evidence type="ECO:0000256" key="8">
    <source>
        <dbReference type="SAM" id="Phobius"/>
    </source>
</evidence>
<evidence type="ECO:0000256" key="5">
    <source>
        <dbReference type="ARBA" id="ARBA00022824"/>
    </source>
</evidence>
<comment type="subcellular location">
    <subcellularLocation>
        <location evidence="1">Endoplasmic reticulum membrane</location>
        <topology evidence="1">Multi-pass membrane protein</topology>
    </subcellularLocation>
</comment>
<organism evidence="9 10">
    <name type="scientific">Brassica napus</name>
    <name type="common">Rape</name>
    <dbReference type="NCBI Taxonomy" id="3708"/>
    <lineage>
        <taxon>Eukaryota</taxon>
        <taxon>Viridiplantae</taxon>
        <taxon>Streptophyta</taxon>
        <taxon>Embryophyta</taxon>
        <taxon>Tracheophyta</taxon>
        <taxon>Spermatophyta</taxon>
        <taxon>Magnoliopsida</taxon>
        <taxon>eudicotyledons</taxon>
        <taxon>Gunneridae</taxon>
        <taxon>Pentapetalae</taxon>
        <taxon>rosids</taxon>
        <taxon>malvids</taxon>
        <taxon>Brassicales</taxon>
        <taxon>Brassicaceae</taxon>
        <taxon>Brassiceae</taxon>
        <taxon>Brassica</taxon>
    </lineage>
</organism>
<keyword evidence="6 8" id="KW-1133">Transmembrane helix</keyword>
<sequence length="77" mass="9039">FKPATAVFGASWTDWHLIVRGWFGAWPMRLDWERPWQERPICVCYEAIGGCIVGQILSLSLMVLLRKHKNLKIERQQ</sequence>
<evidence type="ECO:0000256" key="3">
    <source>
        <dbReference type="ARBA" id="ARBA00022502"/>
    </source>
</evidence>
<dbReference type="InterPro" id="IPR009580">
    <property type="entry name" value="GPI_biosynthesis_protein_Pig-F"/>
</dbReference>
<protein>
    <submittedName>
        <fullName evidence="9">Uncharacterized protein</fullName>
    </submittedName>
</protein>